<keyword evidence="3" id="KW-1185">Reference proteome</keyword>
<reference evidence="2" key="2">
    <citation type="submission" date="2018-03" db="EMBL/GenBank/DDBJ databases">
        <title>The Triticum urartu genome reveals the dynamic nature of wheat genome evolution.</title>
        <authorList>
            <person name="Ling H."/>
            <person name="Ma B."/>
            <person name="Shi X."/>
            <person name="Liu H."/>
            <person name="Dong L."/>
            <person name="Sun H."/>
            <person name="Cao Y."/>
            <person name="Gao Q."/>
            <person name="Zheng S."/>
            <person name="Li Y."/>
            <person name="Yu Y."/>
            <person name="Du H."/>
            <person name="Qi M."/>
            <person name="Li Y."/>
            <person name="Yu H."/>
            <person name="Cui Y."/>
            <person name="Wang N."/>
            <person name="Chen C."/>
            <person name="Wu H."/>
            <person name="Zhao Y."/>
            <person name="Zhang J."/>
            <person name="Li Y."/>
            <person name="Zhou W."/>
            <person name="Zhang B."/>
            <person name="Hu W."/>
            <person name="Eijk M."/>
            <person name="Tang J."/>
            <person name="Witsenboer H."/>
            <person name="Zhao S."/>
            <person name="Li Z."/>
            <person name="Zhang A."/>
            <person name="Wang D."/>
            <person name="Liang C."/>
        </authorList>
    </citation>
    <scope>NUCLEOTIDE SEQUENCE [LARGE SCALE GENOMIC DNA]</scope>
    <source>
        <strain evidence="2">cv. G1812</strain>
    </source>
</reference>
<sequence>MYGAVQPCVGVPVWDPSRTCLCSLIFLCSCCTVELFPNFFRQNRPGAPSTQPKTSTTRPLLRPCS</sequence>
<feature type="compositionally biased region" description="Polar residues" evidence="1">
    <location>
        <begin position="48"/>
        <end position="58"/>
    </location>
</feature>
<evidence type="ECO:0000313" key="3">
    <source>
        <dbReference type="Proteomes" id="UP000015106"/>
    </source>
</evidence>
<dbReference type="Gramene" id="TuG1812G0200006005.01.T01">
    <property type="protein sequence ID" value="TuG1812G0200006005.01.T01.cds384004"/>
    <property type="gene ID" value="TuG1812G0200006005.01"/>
</dbReference>
<reference evidence="3" key="1">
    <citation type="journal article" date="2013" name="Nature">
        <title>Draft genome of the wheat A-genome progenitor Triticum urartu.</title>
        <authorList>
            <person name="Ling H.Q."/>
            <person name="Zhao S."/>
            <person name="Liu D."/>
            <person name="Wang J."/>
            <person name="Sun H."/>
            <person name="Zhang C."/>
            <person name="Fan H."/>
            <person name="Li D."/>
            <person name="Dong L."/>
            <person name="Tao Y."/>
            <person name="Gao C."/>
            <person name="Wu H."/>
            <person name="Li Y."/>
            <person name="Cui Y."/>
            <person name="Guo X."/>
            <person name="Zheng S."/>
            <person name="Wang B."/>
            <person name="Yu K."/>
            <person name="Liang Q."/>
            <person name="Yang W."/>
            <person name="Lou X."/>
            <person name="Chen J."/>
            <person name="Feng M."/>
            <person name="Jian J."/>
            <person name="Zhang X."/>
            <person name="Luo G."/>
            <person name="Jiang Y."/>
            <person name="Liu J."/>
            <person name="Wang Z."/>
            <person name="Sha Y."/>
            <person name="Zhang B."/>
            <person name="Wu H."/>
            <person name="Tang D."/>
            <person name="Shen Q."/>
            <person name="Xue P."/>
            <person name="Zou S."/>
            <person name="Wang X."/>
            <person name="Liu X."/>
            <person name="Wang F."/>
            <person name="Yang Y."/>
            <person name="An X."/>
            <person name="Dong Z."/>
            <person name="Zhang K."/>
            <person name="Zhang X."/>
            <person name="Luo M.C."/>
            <person name="Dvorak J."/>
            <person name="Tong Y."/>
            <person name="Wang J."/>
            <person name="Yang H."/>
            <person name="Li Z."/>
            <person name="Wang D."/>
            <person name="Zhang A."/>
            <person name="Wang J."/>
        </authorList>
    </citation>
    <scope>NUCLEOTIDE SEQUENCE</scope>
    <source>
        <strain evidence="3">cv. G1812</strain>
    </source>
</reference>
<dbReference type="EnsemblPlants" id="TuG1812G0200006005.01.T01">
    <property type="protein sequence ID" value="TuG1812G0200006005.01.T01.cds384004"/>
    <property type="gene ID" value="TuG1812G0200006005.01"/>
</dbReference>
<organism evidence="2 3">
    <name type="scientific">Triticum urartu</name>
    <name type="common">Red wild einkorn</name>
    <name type="synonym">Crithodium urartu</name>
    <dbReference type="NCBI Taxonomy" id="4572"/>
    <lineage>
        <taxon>Eukaryota</taxon>
        <taxon>Viridiplantae</taxon>
        <taxon>Streptophyta</taxon>
        <taxon>Embryophyta</taxon>
        <taxon>Tracheophyta</taxon>
        <taxon>Spermatophyta</taxon>
        <taxon>Magnoliopsida</taxon>
        <taxon>Liliopsida</taxon>
        <taxon>Poales</taxon>
        <taxon>Poaceae</taxon>
        <taxon>BOP clade</taxon>
        <taxon>Pooideae</taxon>
        <taxon>Triticodae</taxon>
        <taxon>Triticeae</taxon>
        <taxon>Triticinae</taxon>
        <taxon>Triticum</taxon>
    </lineage>
</organism>
<feature type="region of interest" description="Disordered" evidence="1">
    <location>
        <begin position="42"/>
        <end position="65"/>
    </location>
</feature>
<accession>A0A8R7TPW4</accession>
<name>A0A8R7TPW4_TRIUA</name>
<evidence type="ECO:0000256" key="1">
    <source>
        <dbReference type="SAM" id="MobiDB-lite"/>
    </source>
</evidence>
<dbReference type="AlphaFoldDB" id="A0A8R7TPW4"/>
<reference evidence="2" key="3">
    <citation type="submission" date="2022-06" db="UniProtKB">
        <authorList>
            <consortium name="EnsemblPlants"/>
        </authorList>
    </citation>
    <scope>IDENTIFICATION</scope>
</reference>
<protein>
    <submittedName>
        <fullName evidence="2">Uncharacterized protein</fullName>
    </submittedName>
</protein>
<dbReference type="Proteomes" id="UP000015106">
    <property type="component" value="Chromosome 2"/>
</dbReference>
<proteinExistence type="predicted"/>
<evidence type="ECO:0000313" key="2">
    <source>
        <dbReference type="EnsemblPlants" id="TuG1812G0200006005.01.T01.cds384004"/>
    </source>
</evidence>